<evidence type="ECO:0000256" key="1">
    <source>
        <dbReference type="SAM" id="MobiDB-lite"/>
    </source>
</evidence>
<feature type="non-terminal residue" evidence="2">
    <location>
        <position position="1"/>
    </location>
</feature>
<evidence type="ECO:0000313" key="3">
    <source>
        <dbReference type="Proteomes" id="UP001465976"/>
    </source>
</evidence>
<protein>
    <submittedName>
        <fullName evidence="2">Uncharacterized protein</fullName>
    </submittedName>
</protein>
<reference evidence="2 3" key="1">
    <citation type="submission" date="2024-02" db="EMBL/GenBank/DDBJ databases">
        <title>A draft genome for the cacao thread blight pathogen Marasmius crinis-equi.</title>
        <authorList>
            <person name="Cohen S.P."/>
            <person name="Baruah I.K."/>
            <person name="Amoako-Attah I."/>
            <person name="Bukari Y."/>
            <person name="Meinhardt L.W."/>
            <person name="Bailey B.A."/>
        </authorList>
    </citation>
    <scope>NUCLEOTIDE SEQUENCE [LARGE SCALE GENOMIC DNA]</scope>
    <source>
        <strain evidence="2 3">GH-76</strain>
    </source>
</reference>
<feature type="region of interest" description="Disordered" evidence="1">
    <location>
        <begin position="153"/>
        <end position="196"/>
    </location>
</feature>
<comment type="caution">
    <text evidence="2">The sequence shown here is derived from an EMBL/GenBank/DDBJ whole genome shotgun (WGS) entry which is preliminary data.</text>
</comment>
<dbReference type="EMBL" id="JBAHYK010001321">
    <property type="protein sequence ID" value="KAL0568516.1"/>
    <property type="molecule type" value="Genomic_DNA"/>
</dbReference>
<name>A0ABR3EZZ9_9AGAR</name>
<dbReference type="Proteomes" id="UP001465976">
    <property type="component" value="Unassembled WGS sequence"/>
</dbReference>
<gene>
    <name evidence="2" type="ORF">V5O48_013473</name>
</gene>
<accession>A0ABR3EZZ9</accession>
<keyword evidence="3" id="KW-1185">Reference proteome</keyword>
<sequence>ITPQEHRDRFAPQIATVKYRRSAARLRGPLYAALGISPLILLTASDLADKDIKRVDLVQHWMHLGNLYPPVVRQIEFSLWKCILRAVDGQMDIVASFAMFIAEASSTLAGKSLGTNDRDFFNTKFGESFNKESAQPVLAAFIEELPTDLQLEGIPDAEGQDGGESPQDAGSSGTCIGSPEQHQHWNTHSNSTFQRR</sequence>
<feature type="compositionally biased region" description="Polar residues" evidence="1">
    <location>
        <begin position="184"/>
        <end position="196"/>
    </location>
</feature>
<organism evidence="2 3">
    <name type="scientific">Marasmius crinis-equi</name>
    <dbReference type="NCBI Taxonomy" id="585013"/>
    <lineage>
        <taxon>Eukaryota</taxon>
        <taxon>Fungi</taxon>
        <taxon>Dikarya</taxon>
        <taxon>Basidiomycota</taxon>
        <taxon>Agaricomycotina</taxon>
        <taxon>Agaricomycetes</taxon>
        <taxon>Agaricomycetidae</taxon>
        <taxon>Agaricales</taxon>
        <taxon>Marasmiineae</taxon>
        <taxon>Marasmiaceae</taxon>
        <taxon>Marasmius</taxon>
    </lineage>
</organism>
<proteinExistence type="predicted"/>
<evidence type="ECO:0000313" key="2">
    <source>
        <dbReference type="EMBL" id="KAL0568516.1"/>
    </source>
</evidence>